<keyword evidence="2" id="KW-1185">Reference proteome</keyword>
<comment type="caution">
    <text evidence="1">The sequence shown here is derived from an EMBL/GenBank/DDBJ whole genome shotgun (WGS) entry which is preliminary data.</text>
</comment>
<gene>
    <name evidence="1" type="ORF">MPEAHAMD_4212</name>
</gene>
<reference evidence="1" key="2">
    <citation type="submission" date="2021-08" db="EMBL/GenBank/DDBJ databases">
        <authorList>
            <person name="Tani A."/>
            <person name="Ola A."/>
            <person name="Ogura Y."/>
            <person name="Katsura K."/>
            <person name="Hayashi T."/>
        </authorList>
    </citation>
    <scope>NUCLEOTIDE SEQUENCE</scope>
    <source>
        <strain evidence="1">JCM 32048</strain>
    </source>
</reference>
<dbReference type="EMBL" id="BPQJ01000021">
    <property type="protein sequence ID" value="GJD64038.1"/>
    <property type="molecule type" value="Genomic_DNA"/>
</dbReference>
<dbReference type="InterPro" id="IPR016039">
    <property type="entry name" value="Thiolase-like"/>
</dbReference>
<dbReference type="AlphaFoldDB" id="A0AA37HDQ7"/>
<proteinExistence type="predicted"/>
<evidence type="ECO:0000313" key="1">
    <source>
        <dbReference type="EMBL" id="GJD64038.1"/>
    </source>
</evidence>
<dbReference type="Proteomes" id="UP001055286">
    <property type="component" value="Unassembled WGS sequence"/>
</dbReference>
<sequence>MTATDIVLCHPVRTAIGAYNGVLKGMPATELSAAAIRETLRWDWDCPVFDTAGECSSSGRLADEASEG</sequence>
<dbReference type="Gene3D" id="3.40.47.10">
    <property type="match status" value="1"/>
</dbReference>
<dbReference type="GO" id="GO:0016746">
    <property type="term" value="F:acyltransferase activity"/>
    <property type="evidence" value="ECO:0007669"/>
    <property type="project" value="InterPro"/>
</dbReference>
<name>A0AA37HDQ7_9HYPH</name>
<organism evidence="1 2">
    <name type="scientific">Methylobacterium frigidaeris</name>
    <dbReference type="NCBI Taxonomy" id="2038277"/>
    <lineage>
        <taxon>Bacteria</taxon>
        <taxon>Pseudomonadati</taxon>
        <taxon>Pseudomonadota</taxon>
        <taxon>Alphaproteobacteria</taxon>
        <taxon>Hyphomicrobiales</taxon>
        <taxon>Methylobacteriaceae</taxon>
        <taxon>Methylobacterium</taxon>
    </lineage>
</organism>
<accession>A0AA37HDQ7</accession>
<reference evidence="1" key="1">
    <citation type="journal article" date="2016" name="Front. Microbiol.">
        <title>Genome Sequence of the Piezophilic, Mesophilic Sulfate-Reducing Bacterium Desulfovibrio indicus J2T.</title>
        <authorList>
            <person name="Cao J."/>
            <person name="Maignien L."/>
            <person name="Shao Z."/>
            <person name="Alain K."/>
            <person name="Jebbar M."/>
        </authorList>
    </citation>
    <scope>NUCLEOTIDE SEQUENCE</scope>
    <source>
        <strain evidence="1">JCM 32048</strain>
    </source>
</reference>
<protein>
    <submittedName>
        <fullName evidence="1">Uncharacterized protein</fullName>
    </submittedName>
</protein>
<evidence type="ECO:0000313" key="2">
    <source>
        <dbReference type="Proteomes" id="UP001055286"/>
    </source>
</evidence>